<evidence type="ECO:0000313" key="1">
    <source>
        <dbReference type="EMBL" id="QYM92796.1"/>
    </source>
</evidence>
<gene>
    <name evidence="1" type="ORF">FGI21_13470</name>
</gene>
<sequence length="82" mass="9644">MELLEAKFISCVTLLDVRLSEGEVTVLADCLNFMLKHCSDEQINQETECESKEELSWYRNSLLELLKAIENKEYLPERYKNL</sequence>
<dbReference type="RefSeq" id="WP_220176978.1">
    <property type="nucleotide sequence ID" value="NZ_CP040817.1"/>
</dbReference>
<dbReference type="Proteomes" id="UP000824976">
    <property type="component" value="Chromosome"/>
</dbReference>
<keyword evidence="2" id="KW-1185">Reference proteome</keyword>
<evidence type="ECO:0000313" key="2">
    <source>
        <dbReference type="Proteomes" id="UP000824976"/>
    </source>
</evidence>
<organism evidence="1 2">
    <name type="scientific">Dickeya zeae</name>
    <dbReference type="NCBI Taxonomy" id="204042"/>
    <lineage>
        <taxon>Bacteria</taxon>
        <taxon>Pseudomonadati</taxon>
        <taxon>Pseudomonadota</taxon>
        <taxon>Gammaproteobacteria</taxon>
        <taxon>Enterobacterales</taxon>
        <taxon>Pectobacteriaceae</taxon>
        <taxon>Dickeya</taxon>
    </lineage>
</organism>
<name>A0ABX8W3I1_9GAMM</name>
<reference evidence="1 2" key="1">
    <citation type="submission" date="2019-06" db="EMBL/GenBank/DDBJ databases">
        <title>Complete genome of Dickeya zeae PL65.</title>
        <authorList>
            <person name="Boluk G."/>
            <person name="Arif M."/>
        </authorList>
    </citation>
    <scope>NUCLEOTIDE SEQUENCE [LARGE SCALE GENOMIC DNA]</scope>
    <source>
        <strain evidence="1 2">PL65</strain>
    </source>
</reference>
<protein>
    <submittedName>
        <fullName evidence="1">Uncharacterized protein</fullName>
    </submittedName>
</protein>
<dbReference type="EMBL" id="CP040817">
    <property type="protein sequence ID" value="QYM92796.1"/>
    <property type="molecule type" value="Genomic_DNA"/>
</dbReference>
<proteinExistence type="predicted"/>
<accession>A0ABX8W3I1</accession>